<keyword evidence="1" id="KW-0227">DNA damage</keyword>
<feature type="region of interest" description="Disordered" evidence="2">
    <location>
        <begin position="1"/>
        <end position="34"/>
    </location>
</feature>
<evidence type="ECO:0000256" key="1">
    <source>
        <dbReference type="ARBA" id="ARBA00022763"/>
    </source>
</evidence>
<evidence type="ECO:0000313" key="3">
    <source>
        <dbReference type="EMBL" id="MBB6563115.1"/>
    </source>
</evidence>
<sequence length="493" mass="53867">MHWIAWPLPPTPTDEGPHPGRAAPAAAGPRQPLPQAPHEHWWALQFTPRVARVEDEALLLEVSATERLWGGREALLAQLQLRSPPWLVDAVAPSPEPSACGTQPTPFAQAPTSLQALALLRLRLAGQPVPRHLPDGLPLHTLTALHPHLPSLARMGCRTWGALRALPRDGVARRLGAAVLLALDRAYGHIAHNHTWVELPERFELTAELPALATSADALLWSASRLLSALQAWLQARQQGVLALELAWRHDLRRVDGVAIAPWHALPVRTAQPTHELAHLRRLLAENLARTPLAAPANQITLRALETAPLPHASAHLLPPDGSSAAGDQEGEAWHQLVERLSARLGADAVQSVTLLADHRPECMQRWQPMAGAGPVPASKVQQGEHAPEAVLWPTWLLRTPQRLAMQGHRPCYQGHLGLLAGPHRFDAAWWEEGGSKPEADENGPGERSGLVQRDYFVALSPGAGRVWIFRERLAHAPAGASRDRWFLQGLYA</sequence>
<proteinExistence type="predicted"/>
<dbReference type="Proteomes" id="UP000575083">
    <property type="component" value="Unassembled WGS sequence"/>
</dbReference>
<keyword evidence="4" id="KW-1185">Reference proteome</keyword>
<evidence type="ECO:0000313" key="4">
    <source>
        <dbReference type="Proteomes" id="UP000575083"/>
    </source>
</evidence>
<feature type="compositionally biased region" description="Low complexity" evidence="2">
    <location>
        <begin position="19"/>
        <end position="30"/>
    </location>
</feature>
<dbReference type="GO" id="GO:0006281">
    <property type="term" value="P:DNA repair"/>
    <property type="evidence" value="ECO:0007669"/>
    <property type="project" value="TreeGrafter"/>
</dbReference>
<comment type="caution">
    <text evidence="3">The sequence shown here is derived from an EMBL/GenBank/DDBJ whole genome shotgun (WGS) entry which is preliminary data.</text>
</comment>
<protein>
    <submittedName>
        <fullName evidence="3">Protein ImuB</fullName>
    </submittedName>
</protein>
<name>A0A7X0UCZ3_9BURK</name>
<dbReference type="PANTHER" id="PTHR35369">
    <property type="entry name" value="BLR3025 PROTEIN-RELATED"/>
    <property type="match status" value="1"/>
</dbReference>
<accession>A0A7X0UCZ3</accession>
<organism evidence="3 4">
    <name type="scientific">Acidovorax soli</name>
    <dbReference type="NCBI Taxonomy" id="592050"/>
    <lineage>
        <taxon>Bacteria</taxon>
        <taxon>Pseudomonadati</taxon>
        <taxon>Pseudomonadota</taxon>
        <taxon>Betaproteobacteria</taxon>
        <taxon>Burkholderiales</taxon>
        <taxon>Comamonadaceae</taxon>
        <taxon>Acidovorax</taxon>
    </lineage>
</organism>
<reference evidence="3 4" key="1">
    <citation type="submission" date="2020-08" db="EMBL/GenBank/DDBJ databases">
        <title>Functional genomics of gut bacteria from endangered species of beetles.</title>
        <authorList>
            <person name="Carlos-Shanley C."/>
        </authorList>
    </citation>
    <scope>NUCLEOTIDE SEQUENCE [LARGE SCALE GENOMIC DNA]</scope>
    <source>
        <strain evidence="3 4">S00198</strain>
    </source>
</reference>
<dbReference type="PANTHER" id="PTHR35369:SF2">
    <property type="entry name" value="BLR3025 PROTEIN"/>
    <property type="match status" value="1"/>
</dbReference>
<gene>
    <name evidence="3" type="ORF">HNP48_005832</name>
</gene>
<dbReference type="EMBL" id="JACHLK010000016">
    <property type="protein sequence ID" value="MBB6563115.1"/>
    <property type="molecule type" value="Genomic_DNA"/>
</dbReference>
<dbReference type="InterPro" id="IPR050356">
    <property type="entry name" value="SulA_CellDiv_inhibitor"/>
</dbReference>
<dbReference type="AlphaFoldDB" id="A0A7X0UCZ3"/>
<evidence type="ECO:0000256" key="2">
    <source>
        <dbReference type="SAM" id="MobiDB-lite"/>
    </source>
</evidence>
<dbReference type="RefSeq" id="WP_184863789.1">
    <property type="nucleotide sequence ID" value="NZ_JACHLK010000016.1"/>
</dbReference>
<dbReference type="CDD" id="cd03468">
    <property type="entry name" value="PolY_like"/>
    <property type="match status" value="1"/>
</dbReference>